<gene>
    <name evidence="2" type="ORF">B0H65DRAFT_592901</name>
</gene>
<dbReference type="RefSeq" id="XP_062676753.1">
    <property type="nucleotide sequence ID" value="XM_062831136.1"/>
</dbReference>
<reference evidence="2" key="2">
    <citation type="submission" date="2023-06" db="EMBL/GenBank/DDBJ databases">
        <authorList>
            <consortium name="Lawrence Berkeley National Laboratory"/>
            <person name="Haridas S."/>
            <person name="Hensen N."/>
            <person name="Bonometti L."/>
            <person name="Westerberg I."/>
            <person name="Brannstrom I.O."/>
            <person name="Guillou S."/>
            <person name="Cros-Aarteil S."/>
            <person name="Calhoun S."/>
            <person name="Kuo A."/>
            <person name="Mondo S."/>
            <person name="Pangilinan J."/>
            <person name="Riley R."/>
            <person name="Labutti K."/>
            <person name="Andreopoulos B."/>
            <person name="Lipzen A."/>
            <person name="Chen C."/>
            <person name="Yanf M."/>
            <person name="Daum C."/>
            <person name="Ng V."/>
            <person name="Clum A."/>
            <person name="Steindorff A."/>
            <person name="Ohm R."/>
            <person name="Martin F."/>
            <person name="Silar P."/>
            <person name="Natvig D."/>
            <person name="Lalanne C."/>
            <person name="Gautier V."/>
            <person name="Ament-Velasquez S.L."/>
            <person name="Kruys A."/>
            <person name="Hutchinson M.I."/>
            <person name="Powell A.J."/>
            <person name="Barry K."/>
            <person name="Miller A.N."/>
            <person name="Grigoriev I.V."/>
            <person name="Debuchy R."/>
            <person name="Gladieux P."/>
            <person name="Thoren M.H."/>
            <person name="Johannesson H."/>
        </authorList>
    </citation>
    <scope>NUCLEOTIDE SEQUENCE</scope>
    <source>
        <strain evidence="2">CBS 560.94</strain>
    </source>
</reference>
<evidence type="ECO:0000313" key="2">
    <source>
        <dbReference type="EMBL" id="KAK3334587.1"/>
    </source>
</evidence>
<dbReference type="GeneID" id="87868290"/>
<name>A0AAE0J131_9PEZI</name>
<dbReference type="AlphaFoldDB" id="A0AAE0J131"/>
<keyword evidence="3" id="KW-1185">Reference proteome</keyword>
<comment type="caution">
    <text evidence="2">The sequence shown here is derived from an EMBL/GenBank/DDBJ whole genome shotgun (WGS) entry which is preliminary data.</text>
</comment>
<evidence type="ECO:0000313" key="3">
    <source>
        <dbReference type="Proteomes" id="UP001278500"/>
    </source>
</evidence>
<feature type="compositionally biased region" description="Pro residues" evidence="1">
    <location>
        <begin position="1"/>
        <end position="10"/>
    </location>
</feature>
<reference evidence="2" key="1">
    <citation type="journal article" date="2023" name="Mol. Phylogenet. Evol.">
        <title>Genome-scale phylogeny and comparative genomics of the fungal order Sordariales.</title>
        <authorList>
            <person name="Hensen N."/>
            <person name="Bonometti L."/>
            <person name="Westerberg I."/>
            <person name="Brannstrom I.O."/>
            <person name="Guillou S."/>
            <person name="Cros-Aarteil S."/>
            <person name="Calhoun S."/>
            <person name="Haridas S."/>
            <person name="Kuo A."/>
            <person name="Mondo S."/>
            <person name="Pangilinan J."/>
            <person name="Riley R."/>
            <person name="LaButti K."/>
            <person name="Andreopoulos B."/>
            <person name="Lipzen A."/>
            <person name="Chen C."/>
            <person name="Yan M."/>
            <person name="Daum C."/>
            <person name="Ng V."/>
            <person name="Clum A."/>
            <person name="Steindorff A."/>
            <person name="Ohm R.A."/>
            <person name="Martin F."/>
            <person name="Silar P."/>
            <person name="Natvig D.O."/>
            <person name="Lalanne C."/>
            <person name="Gautier V."/>
            <person name="Ament-Velasquez S.L."/>
            <person name="Kruys A."/>
            <person name="Hutchinson M.I."/>
            <person name="Powell A.J."/>
            <person name="Barry K."/>
            <person name="Miller A.N."/>
            <person name="Grigoriev I.V."/>
            <person name="Debuchy R."/>
            <person name="Gladieux P."/>
            <person name="Hiltunen Thoren M."/>
            <person name="Johannesson H."/>
        </authorList>
    </citation>
    <scope>NUCLEOTIDE SEQUENCE</scope>
    <source>
        <strain evidence="2">CBS 560.94</strain>
    </source>
</reference>
<organism evidence="2 3">
    <name type="scientific">Neurospora tetraspora</name>
    <dbReference type="NCBI Taxonomy" id="94610"/>
    <lineage>
        <taxon>Eukaryota</taxon>
        <taxon>Fungi</taxon>
        <taxon>Dikarya</taxon>
        <taxon>Ascomycota</taxon>
        <taxon>Pezizomycotina</taxon>
        <taxon>Sordariomycetes</taxon>
        <taxon>Sordariomycetidae</taxon>
        <taxon>Sordariales</taxon>
        <taxon>Sordariaceae</taxon>
        <taxon>Neurospora</taxon>
    </lineage>
</organism>
<proteinExistence type="predicted"/>
<dbReference type="EMBL" id="JAUEPP010000010">
    <property type="protein sequence ID" value="KAK3334587.1"/>
    <property type="molecule type" value="Genomic_DNA"/>
</dbReference>
<protein>
    <submittedName>
        <fullName evidence="2">Uncharacterized protein</fullName>
    </submittedName>
</protein>
<accession>A0AAE0J131</accession>
<dbReference type="Proteomes" id="UP001278500">
    <property type="component" value="Unassembled WGS sequence"/>
</dbReference>
<feature type="region of interest" description="Disordered" evidence="1">
    <location>
        <begin position="1"/>
        <end position="32"/>
    </location>
</feature>
<sequence>MSNSAPPQPPQAGGLGAGQGSQGPPNIADYLRQPGWREPHCPRCAYRAANVGKALRKYLPTVNILKARDVEFHYPPGRGFEESSARLWKSLPDLAGHCLDLDAKPNSWDIGLRKVEQASRDFLACWHEVCRQHGKDLLQMSAQELRQMGCTSVVTVPVVGKPMAAKSTSAVPRPDGPGVSLGSVLDEVQKMGKDFNKFASKFHSHAENTKTEIELLNDTTAQLEADFAKIQIQDRDLATSLEGHSEKLMSEIKELAQFVKAQSRTLSAVKIQVDRLAINFSRVASAALATAGTGEQRE</sequence>
<evidence type="ECO:0000256" key="1">
    <source>
        <dbReference type="SAM" id="MobiDB-lite"/>
    </source>
</evidence>